<accession>A0ABU1YII3</accession>
<reference evidence="1 2" key="1">
    <citation type="submission" date="2023-07" db="EMBL/GenBank/DDBJ databases">
        <title>Sorghum-associated microbial communities from plants grown in Nebraska, USA.</title>
        <authorList>
            <person name="Schachtman D."/>
        </authorList>
    </citation>
    <scope>NUCLEOTIDE SEQUENCE [LARGE SCALE GENOMIC DNA]</scope>
    <source>
        <strain evidence="1 2">BE314</strain>
    </source>
</reference>
<comment type="caution">
    <text evidence="1">The sequence shown here is derived from an EMBL/GenBank/DDBJ whole genome shotgun (WGS) entry which is preliminary data.</text>
</comment>
<protein>
    <submittedName>
        <fullName evidence="1">Uncharacterized protein</fullName>
    </submittedName>
</protein>
<dbReference type="RefSeq" id="WP_310262512.1">
    <property type="nucleotide sequence ID" value="NZ_JAVDXU010000001.1"/>
</dbReference>
<name>A0ABU1YII3_ROSSA</name>
<organism evidence="1 2">
    <name type="scientific">Roseateles saccharophilus</name>
    <name type="common">Pseudomonas saccharophila</name>
    <dbReference type="NCBI Taxonomy" id="304"/>
    <lineage>
        <taxon>Bacteria</taxon>
        <taxon>Pseudomonadati</taxon>
        <taxon>Pseudomonadota</taxon>
        <taxon>Betaproteobacteria</taxon>
        <taxon>Burkholderiales</taxon>
        <taxon>Sphaerotilaceae</taxon>
        <taxon>Roseateles</taxon>
    </lineage>
</organism>
<dbReference type="Proteomes" id="UP001180453">
    <property type="component" value="Unassembled WGS sequence"/>
</dbReference>
<dbReference type="EMBL" id="JAVDXU010000001">
    <property type="protein sequence ID" value="MDR7268659.1"/>
    <property type="molecule type" value="Genomic_DNA"/>
</dbReference>
<sequence>MKLAAEPGCAALFEPPAVGQALLEVQAAVALARAEAGLQSWASAREVEAARHLPDPLSQELLDVALLMQTRRALRLLEAQALATAQALLALADARDPSRLPRAWLALGLGLLLGGIEPLRRAAAGLQLPLGGDKAVAAILARNLGLALPQAGRPGPGPGPGLLIDACRSVAALEQALQRIGPGEAPAQPTLPDEAEAERLLAHWRHRLPHLLPQAYGHEDPRLPPE</sequence>
<evidence type="ECO:0000313" key="1">
    <source>
        <dbReference type="EMBL" id="MDR7268659.1"/>
    </source>
</evidence>
<keyword evidence="2" id="KW-1185">Reference proteome</keyword>
<proteinExistence type="predicted"/>
<gene>
    <name evidence="1" type="ORF">J2X20_001288</name>
</gene>
<evidence type="ECO:0000313" key="2">
    <source>
        <dbReference type="Proteomes" id="UP001180453"/>
    </source>
</evidence>